<reference evidence="2 3" key="1">
    <citation type="submission" date="2021-08" db="EMBL/GenBank/DDBJ databases">
        <title>Draft Genome Sequence of Phanerochaete sordida strain YK-624.</title>
        <authorList>
            <person name="Mori T."/>
            <person name="Dohra H."/>
            <person name="Suzuki T."/>
            <person name="Kawagishi H."/>
            <person name="Hirai H."/>
        </authorList>
    </citation>
    <scope>NUCLEOTIDE SEQUENCE [LARGE SCALE GENOMIC DNA]</scope>
    <source>
        <strain evidence="2 3">YK-624</strain>
    </source>
</reference>
<comment type="caution">
    <text evidence="2">The sequence shown here is derived from an EMBL/GenBank/DDBJ whole genome shotgun (WGS) entry which is preliminary data.</text>
</comment>
<feature type="region of interest" description="Disordered" evidence="1">
    <location>
        <begin position="91"/>
        <end position="110"/>
    </location>
</feature>
<feature type="compositionally biased region" description="Polar residues" evidence="1">
    <location>
        <begin position="13"/>
        <end position="31"/>
    </location>
</feature>
<proteinExistence type="predicted"/>
<accession>A0A9P3G296</accession>
<protein>
    <recommendedName>
        <fullName evidence="4">Clp1-like protein</fullName>
    </recommendedName>
</protein>
<name>A0A9P3G296_9APHY</name>
<feature type="region of interest" description="Disordered" evidence="1">
    <location>
        <begin position="1"/>
        <end position="34"/>
    </location>
</feature>
<dbReference type="OrthoDB" id="2523383at2759"/>
<dbReference type="EMBL" id="BPQB01000004">
    <property type="protein sequence ID" value="GJE86344.1"/>
    <property type="molecule type" value="Genomic_DNA"/>
</dbReference>
<gene>
    <name evidence="2" type="ORF">PsYK624_024240</name>
</gene>
<evidence type="ECO:0000256" key="1">
    <source>
        <dbReference type="SAM" id="MobiDB-lite"/>
    </source>
</evidence>
<evidence type="ECO:0000313" key="3">
    <source>
        <dbReference type="Proteomes" id="UP000703269"/>
    </source>
</evidence>
<organism evidence="2 3">
    <name type="scientific">Phanerochaete sordida</name>
    <dbReference type="NCBI Taxonomy" id="48140"/>
    <lineage>
        <taxon>Eukaryota</taxon>
        <taxon>Fungi</taxon>
        <taxon>Dikarya</taxon>
        <taxon>Basidiomycota</taxon>
        <taxon>Agaricomycotina</taxon>
        <taxon>Agaricomycetes</taxon>
        <taxon>Polyporales</taxon>
        <taxon>Phanerochaetaceae</taxon>
        <taxon>Phanerochaete</taxon>
    </lineage>
</organism>
<keyword evidence="3" id="KW-1185">Reference proteome</keyword>
<evidence type="ECO:0008006" key="4">
    <source>
        <dbReference type="Google" id="ProtNLM"/>
    </source>
</evidence>
<dbReference type="AlphaFoldDB" id="A0A9P3G296"/>
<sequence length="314" mass="33384">MFQVQAHPVPHFSMQTMERATHSSSSPSINMPRTLARPPFMEVDRKTIAGLAPELAEVPIEYIRQHLASQAHDMMTAVNLLSIPSSLPKSHLPSSLDAPVRPSSSAPASASYPTHILAVTATKPSASSPTTPTAASFAAAQAHAAHTAMLYPAHSLVLAAHCANLPALPPSRPSGRATSLTLPVVPLTVPDATTFPHLHAYLHNKRADKLLMALLPSLAAHLPRAGGASSSTPRGYTAQFSQDHLARLAHQLAVAAHSQAGTQGGLQMLMSNAKVVTNLWKNTCAFGIFDTELWGVIDLAYEILLTALNRMARQ</sequence>
<dbReference type="Proteomes" id="UP000703269">
    <property type="component" value="Unassembled WGS sequence"/>
</dbReference>
<evidence type="ECO:0000313" key="2">
    <source>
        <dbReference type="EMBL" id="GJE86344.1"/>
    </source>
</evidence>